<dbReference type="EMBL" id="JBHSCL010000003">
    <property type="protein sequence ID" value="MFC4218942.1"/>
    <property type="molecule type" value="Genomic_DNA"/>
</dbReference>
<gene>
    <name evidence="3" type="ORF">ACFOWS_02290</name>
</gene>
<dbReference type="NCBIfam" id="TIGR02246">
    <property type="entry name" value="SgcJ/EcaC family oxidoreductase"/>
    <property type="match status" value="1"/>
</dbReference>
<dbReference type="InterPro" id="IPR032710">
    <property type="entry name" value="NTF2-like_dom_sf"/>
</dbReference>
<comment type="caution">
    <text evidence="3">The sequence shown here is derived from an EMBL/GenBank/DDBJ whole genome shotgun (WGS) entry which is preliminary data.</text>
</comment>
<dbReference type="RefSeq" id="WP_379762327.1">
    <property type="nucleotide sequence ID" value="NZ_JBHSCL010000003.1"/>
</dbReference>
<evidence type="ECO:0000259" key="2">
    <source>
        <dbReference type="Pfam" id="PF14534"/>
    </source>
</evidence>
<evidence type="ECO:0000256" key="1">
    <source>
        <dbReference type="SAM" id="SignalP"/>
    </source>
</evidence>
<feature type="signal peptide" evidence="1">
    <location>
        <begin position="1"/>
        <end position="22"/>
    </location>
</feature>
<dbReference type="SUPFAM" id="SSF54427">
    <property type="entry name" value="NTF2-like"/>
    <property type="match status" value="1"/>
</dbReference>
<feature type="domain" description="DUF4440" evidence="2">
    <location>
        <begin position="40"/>
        <end position="148"/>
    </location>
</feature>
<accession>A0ABV8PGA5</accession>
<dbReference type="Pfam" id="PF14534">
    <property type="entry name" value="DUF4440"/>
    <property type="match status" value="1"/>
</dbReference>
<dbReference type="InterPro" id="IPR011944">
    <property type="entry name" value="Steroid_delta5-4_isomerase"/>
</dbReference>
<dbReference type="InterPro" id="IPR027843">
    <property type="entry name" value="DUF4440"/>
</dbReference>
<evidence type="ECO:0000313" key="3">
    <source>
        <dbReference type="EMBL" id="MFC4218942.1"/>
    </source>
</evidence>
<dbReference type="Gene3D" id="3.10.450.50">
    <property type="match status" value="1"/>
</dbReference>
<dbReference type="Proteomes" id="UP001595841">
    <property type="component" value="Unassembled WGS sequence"/>
</dbReference>
<keyword evidence="4" id="KW-1185">Reference proteome</keyword>
<sequence length="162" mass="18294">MNKIIKKAIMLVLCVSAYYSQAQSNQNAHKSMNQEEEKVMQVITKMTAAFHKKDIDGIMSTYEPSAVVVFEPENPISNKKELKEMFMEAFVINPKFTYSGHEVFVTGDSAIHLAPWTMLGMAPDGTKIEQSGLSIAVLRKQEDGSWLMIFDNPHGQYLMDKN</sequence>
<name>A0ABV8PGA5_9FLAO</name>
<reference evidence="4" key="1">
    <citation type="journal article" date="2019" name="Int. J. Syst. Evol. Microbiol.">
        <title>The Global Catalogue of Microorganisms (GCM) 10K type strain sequencing project: providing services to taxonomists for standard genome sequencing and annotation.</title>
        <authorList>
            <consortium name="The Broad Institute Genomics Platform"/>
            <consortium name="The Broad Institute Genome Sequencing Center for Infectious Disease"/>
            <person name="Wu L."/>
            <person name="Ma J."/>
        </authorList>
    </citation>
    <scope>NUCLEOTIDE SEQUENCE [LARGE SCALE GENOMIC DNA]</scope>
    <source>
        <strain evidence="4">CGMCC 1.15774</strain>
    </source>
</reference>
<protein>
    <submittedName>
        <fullName evidence="3">YybH family protein</fullName>
    </submittedName>
</protein>
<evidence type="ECO:0000313" key="4">
    <source>
        <dbReference type="Proteomes" id="UP001595841"/>
    </source>
</evidence>
<organism evidence="3 4">
    <name type="scientific">Flagellimonas marina</name>
    <dbReference type="NCBI Taxonomy" id="1775168"/>
    <lineage>
        <taxon>Bacteria</taxon>
        <taxon>Pseudomonadati</taxon>
        <taxon>Bacteroidota</taxon>
        <taxon>Flavobacteriia</taxon>
        <taxon>Flavobacteriales</taxon>
        <taxon>Flavobacteriaceae</taxon>
        <taxon>Flagellimonas</taxon>
    </lineage>
</organism>
<keyword evidence="1" id="KW-0732">Signal</keyword>
<proteinExistence type="predicted"/>
<feature type="chain" id="PRO_5045495579" evidence="1">
    <location>
        <begin position="23"/>
        <end position="162"/>
    </location>
</feature>